<dbReference type="Proteomes" id="UP001148838">
    <property type="component" value="Unassembled WGS sequence"/>
</dbReference>
<name>A0ABQ8SNZ6_PERAM</name>
<reference evidence="1 2" key="1">
    <citation type="journal article" date="2022" name="Allergy">
        <title>Genome assembly and annotation of Periplaneta americana reveal a comprehensive cockroach allergen profile.</title>
        <authorList>
            <person name="Wang L."/>
            <person name="Xiong Q."/>
            <person name="Saelim N."/>
            <person name="Wang L."/>
            <person name="Nong W."/>
            <person name="Wan A.T."/>
            <person name="Shi M."/>
            <person name="Liu X."/>
            <person name="Cao Q."/>
            <person name="Hui J.H.L."/>
            <person name="Sookrung N."/>
            <person name="Leung T.F."/>
            <person name="Tungtrongchitr A."/>
            <person name="Tsui S.K.W."/>
        </authorList>
    </citation>
    <scope>NUCLEOTIDE SEQUENCE [LARGE SCALE GENOMIC DNA]</scope>
    <source>
        <strain evidence="1">PWHHKU_190912</strain>
    </source>
</reference>
<evidence type="ECO:0000313" key="2">
    <source>
        <dbReference type="Proteomes" id="UP001148838"/>
    </source>
</evidence>
<comment type="caution">
    <text evidence="1">The sequence shown here is derived from an EMBL/GenBank/DDBJ whole genome shotgun (WGS) entry which is preliminary data.</text>
</comment>
<evidence type="ECO:0000313" key="1">
    <source>
        <dbReference type="EMBL" id="KAJ4435382.1"/>
    </source>
</evidence>
<dbReference type="InterPro" id="IPR036397">
    <property type="entry name" value="RNaseH_sf"/>
</dbReference>
<dbReference type="EMBL" id="JAJSOF020000023">
    <property type="protein sequence ID" value="KAJ4435382.1"/>
    <property type="molecule type" value="Genomic_DNA"/>
</dbReference>
<gene>
    <name evidence="1" type="ORF">ANN_17996</name>
</gene>
<proteinExistence type="predicted"/>
<accession>A0ABQ8SNZ6</accession>
<keyword evidence="2" id="KW-1185">Reference proteome</keyword>
<protein>
    <submittedName>
        <fullName evidence="1">Uncharacterized protein</fullName>
    </submittedName>
</protein>
<organism evidence="1 2">
    <name type="scientific">Periplaneta americana</name>
    <name type="common">American cockroach</name>
    <name type="synonym">Blatta americana</name>
    <dbReference type="NCBI Taxonomy" id="6978"/>
    <lineage>
        <taxon>Eukaryota</taxon>
        <taxon>Metazoa</taxon>
        <taxon>Ecdysozoa</taxon>
        <taxon>Arthropoda</taxon>
        <taxon>Hexapoda</taxon>
        <taxon>Insecta</taxon>
        <taxon>Pterygota</taxon>
        <taxon>Neoptera</taxon>
        <taxon>Polyneoptera</taxon>
        <taxon>Dictyoptera</taxon>
        <taxon>Blattodea</taxon>
        <taxon>Blattoidea</taxon>
        <taxon>Blattidae</taxon>
        <taxon>Blattinae</taxon>
        <taxon>Periplaneta</taxon>
    </lineage>
</organism>
<sequence length="297" mass="34035">MYEICIRTFSLLREAARRHQLTEGCFQEDGATCHTSNAHFSSFFEDCVICKDLCPSRSPDFTSTDYFLRRFKGKIYRNRRHTIQDLRTNITAEIEINNIDVDILRSVSDNMIHSSLPRVVHLSIDAATINDSNATVRLKLWLMSWVHAHLAKLFVTANITRSVSCIRERHCDDMPLADQRQIQMERSLTPVSERVRVVEGRKHSHHCEPQCALHHLEQESSSQCTMVQGQFARCSILSLRPAVIKTLHTRASVFYPRTRHSPSVQSSLLADMLSLYALCTTEQSSLHSMNSTHFSEC</sequence>
<dbReference type="Gene3D" id="3.30.420.10">
    <property type="entry name" value="Ribonuclease H-like superfamily/Ribonuclease H"/>
    <property type="match status" value="1"/>
</dbReference>